<feature type="non-terminal residue" evidence="1">
    <location>
        <position position="1"/>
    </location>
</feature>
<sequence length="53" mass="6212">EMWRSKPTALGQDWDAFKQDIITLYPGADKDRKYTFVNLEVLADKQAREPMHS</sequence>
<gene>
    <name evidence="1" type="ORF">P691DRAFT_687529</name>
</gene>
<dbReference type="OrthoDB" id="3260546at2759"/>
<accession>A0A9P5WYX3</accession>
<proteinExistence type="predicted"/>
<dbReference type="Proteomes" id="UP000807342">
    <property type="component" value="Unassembled WGS sequence"/>
</dbReference>
<name>A0A9P5WYX3_9AGAR</name>
<organism evidence="1 2">
    <name type="scientific">Macrolepiota fuliginosa MF-IS2</name>
    <dbReference type="NCBI Taxonomy" id="1400762"/>
    <lineage>
        <taxon>Eukaryota</taxon>
        <taxon>Fungi</taxon>
        <taxon>Dikarya</taxon>
        <taxon>Basidiomycota</taxon>
        <taxon>Agaricomycotina</taxon>
        <taxon>Agaricomycetes</taxon>
        <taxon>Agaricomycetidae</taxon>
        <taxon>Agaricales</taxon>
        <taxon>Agaricineae</taxon>
        <taxon>Agaricaceae</taxon>
        <taxon>Macrolepiota</taxon>
    </lineage>
</organism>
<reference evidence="1" key="1">
    <citation type="submission" date="2020-11" db="EMBL/GenBank/DDBJ databases">
        <authorList>
            <consortium name="DOE Joint Genome Institute"/>
            <person name="Ahrendt S."/>
            <person name="Riley R."/>
            <person name="Andreopoulos W."/>
            <person name="Labutti K."/>
            <person name="Pangilinan J."/>
            <person name="Ruiz-Duenas F.J."/>
            <person name="Barrasa J.M."/>
            <person name="Sanchez-Garcia M."/>
            <person name="Camarero S."/>
            <person name="Miyauchi S."/>
            <person name="Serrano A."/>
            <person name="Linde D."/>
            <person name="Babiker R."/>
            <person name="Drula E."/>
            <person name="Ayuso-Fernandez I."/>
            <person name="Pacheco R."/>
            <person name="Padilla G."/>
            <person name="Ferreira P."/>
            <person name="Barriuso J."/>
            <person name="Kellner H."/>
            <person name="Castanera R."/>
            <person name="Alfaro M."/>
            <person name="Ramirez L."/>
            <person name="Pisabarro A.G."/>
            <person name="Kuo A."/>
            <person name="Tritt A."/>
            <person name="Lipzen A."/>
            <person name="He G."/>
            <person name="Yan M."/>
            <person name="Ng V."/>
            <person name="Cullen D."/>
            <person name="Martin F."/>
            <person name="Rosso M.-N."/>
            <person name="Henrissat B."/>
            <person name="Hibbett D."/>
            <person name="Martinez A.T."/>
            <person name="Grigoriev I.V."/>
        </authorList>
    </citation>
    <scope>NUCLEOTIDE SEQUENCE</scope>
    <source>
        <strain evidence="1">MF-IS2</strain>
    </source>
</reference>
<evidence type="ECO:0000313" key="2">
    <source>
        <dbReference type="Proteomes" id="UP000807342"/>
    </source>
</evidence>
<dbReference type="EMBL" id="MU152489">
    <property type="protein sequence ID" value="KAF9440489.1"/>
    <property type="molecule type" value="Genomic_DNA"/>
</dbReference>
<dbReference type="AlphaFoldDB" id="A0A9P5WYX3"/>
<comment type="caution">
    <text evidence="1">The sequence shown here is derived from an EMBL/GenBank/DDBJ whole genome shotgun (WGS) entry which is preliminary data.</text>
</comment>
<protein>
    <submittedName>
        <fullName evidence="1">Uncharacterized protein</fullName>
    </submittedName>
</protein>
<evidence type="ECO:0000313" key="1">
    <source>
        <dbReference type="EMBL" id="KAF9440489.1"/>
    </source>
</evidence>
<keyword evidence="2" id="KW-1185">Reference proteome</keyword>